<protein>
    <submittedName>
        <fullName evidence="2">Uncharacterized protein</fullName>
    </submittedName>
</protein>
<feature type="non-terminal residue" evidence="2">
    <location>
        <position position="1"/>
    </location>
</feature>
<dbReference type="Proteomes" id="UP000652761">
    <property type="component" value="Unassembled WGS sequence"/>
</dbReference>
<organism evidence="2 3">
    <name type="scientific">Colocasia esculenta</name>
    <name type="common">Wild taro</name>
    <name type="synonym">Arum esculentum</name>
    <dbReference type="NCBI Taxonomy" id="4460"/>
    <lineage>
        <taxon>Eukaryota</taxon>
        <taxon>Viridiplantae</taxon>
        <taxon>Streptophyta</taxon>
        <taxon>Embryophyta</taxon>
        <taxon>Tracheophyta</taxon>
        <taxon>Spermatophyta</taxon>
        <taxon>Magnoliopsida</taxon>
        <taxon>Liliopsida</taxon>
        <taxon>Araceae</taxon>
        <taxon>Aroideae</taxon>
        <taxon>Colocasieae</taxon>
        <taxon>Colocasia</taxon>
    </lineage>
</organism>
<gene>
    <name evidence="2" type="ORF">Taro_018257</name>
</gene>
<evidence type="ECO:0000313" key="2">
    <source>
        <dbReference type="EMBL" id="MQL85733.1"/>
    </source>
</evidence>
<dbReference type="AlphaFoldDB" id="A0A843UYK1"/>
<feature type="chain" id="PRO_5032270798" evidence="1">
    <location>
        <begin position="20"/>
        <end position="417"/>
    </location>
</feature>
<comment type="caution">
    <text evidence="2">The sequence shown here is derived from an EMBL/GenBank/DDBJ whole genome shotgun (WGS) entry which is preliminary data.</text>
</comment>
<feature type="signal peptide" evidence="1">
    <location>
        <begin position="1"/>
        <end position="19"/>
    </location>
</feature>
<reference evidence="2" key="1">
    <citation type="submission" date="2017-07" db="EMBL/GenBank/DDBJ databases">
        <title>Taro Niue Genome Assembly and Annotation.</title>
        <authorList>
            <person name="Atibalentja N."/>
            <person name="Keating K."/>
            <person name="Fields C.J."/>
        </authorList>
    </citation>
    <scope>NUCLEOTIDE SEQUENCE</scope>
    <source>
        <strain evidence="2">Niue_2</strain>
        <tissue evidence="2">Leaf</tissue>
    </source>
</reference>
<dbReference type="EMBL" id="NMUH01000847">
    <property type="protein sequence ID" value="MQL85733.1"/>
    <property type="molecule type" value="Genomic_DNA"/>
</dbReference>
<keyword evidence="1" id="KW-0732">Signal</keyword>
<proteinExistence type="predicted"/>
<accession>A0A843UYK1</accession>
<name>A0A843UYK1_COLES</name>
<evidence type="ECO:0000256" key="1">
    <source>
        <dbReference type="SAM" id="SignalP"/>
    </source>
</evidence>
<sequence length="417" mass="44915">QRFGVVLAVLPHMFARCLALEGLSRLEVVSVSWDPHPREPVEGGIRATSVLELAVHDAEGFGVLSWRRPDSPLSHCLSLHWFRSHIVVSEAGAGLASRACGLRVPLLAASRSGLVAVVVTTFSSRRFRVFLVTRASGGSRFGVLSVPWSHSWVPAPDGTGVCSFPTWRCVRGPGSGVVLFVGPRPCRGAGNPYWALFARLTPYFLQLGARRRGSSVSNGLRRRLWRHVVVSSSVSECCVRLPCKSCALDVGGLQLLLSACVASVVARCVRAVLAQLVVDSLAVVFSYGGHLQASPGAVLLVIFGAFERRFGVVLVVLPRLFAQCLALEGLSRSEVVSVSWDPHPREPVEGGVRATSVLELAAHTRASGGSHFGVLSVPWSHSWVPARDGTGVCSFPTWQCVRGLGWFCLWALDLVEF</sequence>
<evidence type="ECO:0000313" key="3">
    <source>
        <dbReference type="Proteomes" id="UP000652761"/>
    </source>
</evidence>
<keyword evidence="3" id="KW-1185">Reference proteome</keyword>